<keyword evidence="1" id="KW-0808">Transferase</keyword>
<gene>
    <name evidence="1" type="ORF">DFR28_102921</name>
</gene>
<dbReference type="CDD" id="cd02440">
    <property type="entry name" value="AdoMet_MTases"/>
    <property type="match status" value="1"/>
</dbReference>
<dbReference type="InterPro" id="IPR029063">
    <property type="entry name" value="SAM-dependent_MTases_sf"/>
</dbReference>
<dbReference type="AlphaFoldDB" id="A0A395JLA5"/>
<dbReference type="GO" id="GO:0008168">
    <property type="term" value="F:methyltransferase activity"/>
    <property type="evidence" value="ECO:0007669"/>
    <property type="project" value="UniProtKB-KW"/>
</dbReference>
<dbReference type="Pfam" id="PF13489">
    <property type="entry name" value="Methyltransf_23"/>
    <property type="match status" value="1"/>
</dbReference>
<dbReference type="SUPFAM" id="SSF53335">
    <property type="entry name" value="S-adenosyl-L-methionine-dependent methyltransferases"/>
    <property type="match status" value="1"/>
</dbReference>
<reference evidence="1 2" key="1">
    <citation type="submission" date="2018-06" db="EMBL/GenBank/DDBJ databases">
        <title>Genomic Encyclopedia of Type Strains, Phase IV (KMG-IV): sequencing the most valuable type-strain genomes for metagenomic binning, comparative biology and taxonomic classification.</title>
        <authorList>
            <person name="Goeker M."/>
        </authorList>
    </citation>
    <scope>NUCLEOTIDE SEQUENCE [LARGE SCALE GENOMIC DNA]</scope>
    <source>
        <strain evidence="1 2">DSM 24032</strain>
    </source>
</reference>
<comment type="caution">
    <text evidence="1">The sequence shown here is derived from an EMBL/GenBank/DDBJ whole genome shotgun (WGS) entry which is preliminary data.</text>
</comment>
<dbReference type="Proteomes" id="UP000253083">
    <property type="component" value="Unassembled WGS sequence"/>
</dbReference>
<evidence type="ECO:0000313" key="2">
    <source>
        <dbReference type="Proteomes" id="UP000253083"/>
    </source>
</evidence>
<keyword evidence="1" id="KW-0489">Methyltransferase</keyword>
<dbReference type="OrthoDB" id="9810247at2"/>
<keyword evidence="2" id="KW-1185">Reference proteome</keyword>
<dbReference type="EMBL" id="QNRT01000002">
    <property type="protein sequence ID" value="RBP51491.1"/>
    <property type="molecule type" value="Genomic_DNA"/>
</dbReference>
<dbReference type="RefSeq" id="WP_113954255.1">
    <property type="nucleotide sequence ID" value="NZ_QNRT01000002.1"/>
</dbReference>
<protein>
    <submittedName>
        <fullName evidence="1">Methyltransferase family protein</fullName>
    </submittedName>
</protein>
<accession>A0A395JLA5</accession>
<sequence>MDEQVYKDMSVVEGEHWWFVARRQYLKRIIAKFVFRERVDLELCEIGSGTGGNLPLLAEFGNVTAIEMEPYARQFIEQRGLDNVVKVAGGSLPDDIDLTAQYDGVFLLDVVEHIQDDLAALKAVQKFIRKDGVLVTTVPAYQWLWSAHDVANHHCRRYTLPDYRRLLENAGYQVQYASYFNSVLFPLAVVERVSSRLKGAIDNVDTGLSIPVGVINSTLKALFGLERLWAGILNIPFGLSMVVVATKKD</sequence>
<organism evidence="1 2">
    <name type="scientific">Arenicella xantha</name>
    <dbReference type="NCBI Taxonomy" id="644221"/>
    <lineage>
        <taxon>Bacteria</taxon>
        <taxon>Pseudomonadati</taxon>
        <taxon>Pseudomonadota</taxon>
        <taxon>Gammaproteobacteria</taxon>
        <taxon>Arenicellales</taxon>
        <taxon>Arenicellaceae</taxon>
        <taxon>Arenicella</taxon>
    </lineage>
</organism>
<dbReference type="InParanoid" id="A0A395JLA5"/>
<name>A0A395JLA5_9GAMM</name>
<evidence type="ECO:0000313" key="1">
    <source>
        <dbReference type="EMBL" id="RBP51491.1"/>
    </source>
</evidence>
<dbReference type="GO" id="GO:0032259">
    <property type="term" value="P:methylation"/>
    <property type="evidence" value="ECO:0007669"/>
    <property type="project" value="UniProtKB-KW"/>
</dbReference>
<proteinExistence type="predicted"/>
<dbReference type="Gene3D" id="3.40.50.150">
    <property type="entry name" value="Vaccinia Virus protein VP39"/>
    <property type="match status" value="1"/>
</dbReference>